<comment type="caution">
    <text evidence="5">The sequence shown here is derived from an EMBL/GenBank/DDBJ whole genome shotgun (WGS) entry which is preliminary data.</text>
</comment>
<feature type="domain" description="Methyltransferase" evidence="4">
    <location>
        <begin position="58"/>
        <end position="148"/>
    </location>
</feature>
<evidence type="ECO:0000313" key="5">
    <source>
        <dbReference type="EMBL" id="GEC74084.1"/>
    </source>
</evidence>
<dbReference type="InterPro" id="IPR041698">
    <property type="entry name" value="Methyltransf_25"/>
</dbReference>
<accession>A0A4Y4B572</accession>
<dbReference type="InterPro" id="IPR029063">
    <property type="entry name" value="SAM-dependent_MTases_sf"/>
</dbReference>
<dbReference type="AlphaFoldDB" id="A0A4Y4B572"/>
<protein>
    <submittedName>
        <fullName evidence="5">Methyltransferase</fullName>
    </submittedName>
</protein>
<dbReference type="EMBL" id="BJNQ01000001">
    <property type="protein sequence ID" value="GEC74084.1"/>
    <property type="molecule type" value="Genomic_DNA"/>
</dbReference>
<keyword evidence="1 5" id="KW-0489">Methyltransferase</keyword>
<keyword evidence="2 5" id="KW-0808">Transferase</keyword>
<name>A0A4Y4B572_MICMQ</name>
<evidence type="ECO:0000259" key="4">
    <source>
        <dbReference type="Pfam" id="PF13649"/>
    </source>
</evidence>
<dbReference type="Gene3D" id="3.40.50.150">
    <property type="entry name" value="Vaccinia Virus protein VP39"/>
    <property type="match status" value="1"/>
</dbReference>
<dbReference type="Pfam" id="PF13649">
    <property type="entry name" value="Methyltransf_25"/>
    <property type="match status" value="1"/>
</dbReference>
<keyword evidence="3" id="KW-0949">S-adenosyl-L-methionine</keyword>
<dbReference type="PANTHER" id="PTHR43464:SF19">
    <property type="entry name" value="UBIQUINONE BIOSYNTHESIS O-METHYLTRANSFERASE, MITOCHONDRIAL"/>
    <property type="match status" value="1"/>
</dbReference>
<gene>
    <name evidence="5" type="ORF">MLI01_02290</name>
</gene>
<sequence>MDAEGRAVVDDSGSDRRIRDGYAARAAEYTQLFGDIGQMDEVDRERIGGWADAVDGRILDAGCGPGHWTAFLAERGIDAEGIDLVPEFVAGACARFPRVAYRVASLTDVGVASGSLGGVLAWYSLIHAGPDELAVLLAHARRVLRDGGALLVGFFAGVDEEPFPHAVTTAHYWSGEGLSVLLERAGFRVVDSDARVQDGRRPHASISAVAV</sequence>
<reference evidence="5 6" key="1">
    <citation type="submission" date="2019-06" db="EMBL/GenBank/DDBJ databases">
        <title>Whole genome shotgun sequence of Microbacterium liquefaciens NBRC 15037.</title>
        <authorList>
            <person name="Hosoyama A."/>
            <person name="Uohara A."/>
            <person name="Ohji S."/>
            <person name="Ichikawa N."/>
        </authorList>
    </citation>
    <scope>NUCLEOTIDE SEQUENCE [LARGE SCALE GENOMIC DNA]</scope>
    <source>
        <strain evidence="5 6">NBRC 15037</strain>
    </source>
</reference>
<evidence type="ECO:0000256" key="3">
    <source>
        <dbReference type="ARBA" id="ARBA00022691"/>
    </source>
</evidence>
<organism evidence="5 6">
    <name type="scientific">Microbacterium maritypicum</name>
    <name type="common">Microbacterium liquefaciens</name>
    <dbReference type="NCBI Taxonomy" id="33918"/>
    <lineage>
        <taxon>Bacteria</taxon>
        <taxon>Bacillati</taxon>
        <taxon>Actinomycetota</taxon>
        <taxon>Actinomycetes</taxon>
        <taxon>Micrococcales</taxon>
        <taxon>Microbacteriaceae</taxon>
        <taxon>Microbacterium</taxon>
    </lineage>
</organism>
<dbReference type="PANTHER" id="PTHR43464">
    <property type="entry name" value="METHYLTRANSFERASE"/>
    <property type="match status" value="1"/>
</dbReference>
<proteinExistence type="predicted"/>
<dbReference type="GO" id="GO:0008168">
    <property type="term" value="F:methyltransferase activity"/>
    <property type="evidence" value="ECO:0007669"/>
    <property type="project" value="UniProtKB-KW"/>
</dbReference>
<evidence type="ECO:0000313" key="6">
    <source>
        <dbReference type="Proteomes" id="UP000317410"/>
    </source>
</evidence>
<evidence type="ECO:0000256" key="1">
    <source>
        <dbReference type="ARBA" id="ARBA00022603"/>
    </source>
</evidence>
<dbReference type="SUPFAM" id="SSF53335">
    <property type="entry name" value="S-adenosyl-L-methionine-dependent methyltransferases"/>
    <property type="match status" value="1"/>
</dbReference>
<dbReference type="Proteomes" id="UP000317410">
    <property type="component" value="Unassembled WGS sequence"/>
</dbReference>
<evidence type="ECO:0000256" key="2">
    <source>
        <dbReference type="ARBA" id="ARBA00022679"/>
    </source>
</evidence>
<dbReference type="CDD" id="cd02440">
    <property type="entry name" value="AdoMet_MTases"/>
    <property type="match status" value="1"/>
</dbReference>
<dbReference type="GO" id="GO:0032259">
    <property type="term" value="P:methylation"/>
    <property type="evidence" value="ECO:0007669"/>
    <property type="project" value="UniProtKB-KW"/>
</dbReference>